<gene>
    <name evidence="4" type="ORF">CHR55_12010</name>
    <name evidence="3" type="ORF">PXH69_27120</name>
</gene>
<keyword evidence="1" id="KW-0732">Signal</keyword>
<accession>A0A1C4C767</accession>
<feature type="domain" description="ABC-type glycine betaine transport system substrate-binding" evidence="2">
    <location>
        <begin position="38"/>
        <end position="297"/>
    </location>
</feature>
<feature type="signal peptide" evidence="1">
    <location>
        <begin position="1"/>
        <end position="18"/>
    </location>
</feature>
<evidence type="ECO:0000313" key="5">
    <source>
        <dbReference type="Proteomes" id="UP000230886"/>
    </source>
</evidence>
<feature type="chain" id="PRO_5043143876" evidence="1">
    <location>
        <begin position="19"/>
        <end position="302"/>
    </location>
</feature>
<organism evidence="4 5">
    <name type="scientific">Rhodococcus qingshengii</name>
    <dbReference type="NCBI Taxonomy" id="334542"/>
    <lineage>
        <taxon>Bacteria</taxon>
        <taxon>Bacillati</taxon>
        <taxon>Actinomycetota</taxon>
        <taxon>Actinomycetes</taxon>
        <taxon>Mycobacteriales</taxon>
        <taxon>Nocardiaceae</taxon>
        <taxon>Rhodococcus</taxon>
        <taxon>Rhodococcus erythropolis group</taxon>
    </lineage>
</organism>
<dbReference type="EMBL" id="JARDXE010000020">
    <property type="protein sequence ID" value="MDE8648650.1"/>
    <property type="molecule type" value="Genomic_DNA"/>
</dbReference>
<proteinExistence type="predicted"/>
<dbReference type="Pfam" id="PF04069">
    <property type="entry name" value="OpuAC"/>
    <property type="match status" value="1"/>
</dbReference>
<dbReference type="EMBL" id="NOVD01000006">
    <property type="protein sequence ID" value="PCK26948.1"/>
    <property type="molecule type" value="Genomic_DNA"/>
</dbReference>
<dbReference type="Proteomes" id="UP001217325">
    <property type="component" value="Unassembled WGS sequence"/>
</dbReference>
<reference evidence="3" key="2">
    <citation type="submission" date="2023-02" db="EMBL/GenBank/DDBJ databases">
        <title>A novel hydrolase synthesized by Rhodococcus erythropolis HQ is responsible for the detoxification of Zearalenone.</title>
        <authorList>
            <person name="Hu J."/>
            <person name="Xu J."/>
        </authorList>
    </citation>
    <scope>NUCLEOTIDE SEQUENCE</scope>
    <source>
        <strain evidence="3">HQ</strain>
    </source>
</reference>
<dbReference type="Gene3D" id="3.40.190.10">
    <property type="entry name" value="Periplasmic binding protein-like II"/>
    <property type="match status" value="1"/>
</dbReference>
<protein>
    <submittedName>
        <fullName evidence="3">Glycine betaine ABC transporter substrate-binding protein</fullName>
    </submittedName>
    <submittedName>
        <fullName evidence="4">Glycine/betaine ABC transporter substrate-binding protein</fullName>
    </submittedName>
</protein>
<dbReference type="GO" id="GO:0022857">
    <property type="term" value="F:transmembrane transporter activity"/>
    <property type="evidence" value="ECO:0007669"/>
    <property type="project" value="InterPro"/>
</dbReference>
<evidence type="ECO:0000259" key="2">
    <source>
        <dbReference type="Pfam" id="PF04069"/>
    </source>
</evidence>
<reference evidence="4 5" key="1">
    <citation type="submission" date="2017-07" db="EMBL/GenBank/DDBJ databases">
        <title>Draft sequence of Rhodococcus enclensis 23b-28.</title>
        <authorList>
            <person name="Besaury L."/>
            <person name="Sancelme M."/>
            <person name="Amato P."/>
            <person name="Lallement A."/>
            <person name="Delort A.-M."/>
        </authorList>
    </citation>
    <scope>NUCLEOTIDE SEQUENCE [LARGE SCALE GENOMIC DNA]</scope>
    <source>
        <strain evidence="4 5">23b-28</strain>
    </source>
</reference>
<dbReference type="KEGG" id="rqi:C1M55_25945"/>
<evidence type="ECO:0000313" key="3">
    <source>
        <dbReference type="EMBL" id="MDE8648650.1"/>
    </source>
</evidence>
<dbReference type="InterPro" id="IPR007210">
    <property type="entry name" value="ABC_Gly_betaine_transp_sub-bd"/>
</dbReference>
<dbReference type="Gene3D" id="3.40.190.120">
    <property type="entry name" value="Osmoprotection protein (prox), domain 2"/>
    <property type="match status" value="1"/>
</dbReference>
<dbReference type="Proteomes" id="UP000230886">
    <property type="component" value="Unassembled WGS sequence"/>
</dbReference>
<name>A0A1C4C767_RHOSG</name>
<evidence type="ECO:0000256" key="1">
    <source>
        <dbReference type="SAM" id="SignalP"/>
    </source>
</evidence>
<dbReference type="SUPFAM" id="SSF53850">
    <property type="entry name" value="Periplasmic binding protein-like II"/>
    <property type="match status" value="1"/>
</dbReference>
<dbReference type="AlphaFoldDB" id="A0A1C4C767"/>
<evidence type="ECO:0000313" key="4">
    <source>
        <dbReference type="EMBL" id="PCK26948.1"/>
    </source>
</evidence>
<dbReference type="RefSeq" id="WP_030536963.1">
    <property type="nucleotide sequence ID" value="NZ_AP026691.1"/>
</dbReference>
<sequence length="302" mass="32062">MKKVLIAALVGVTAVALSSCGIGKDPLATDGGGSAEGAIVIGSADFPESQLIATIYAEALRANGIDVTEKLNIGSRELYVPALRDGSIDLIPEYSGALLQYLDSKTTATASDEVSAEIDAKLPKGLVALEPSPAEDKDVLAVKQETAEKYSLETVEDLVQHADELTLGGPPEWKTRENGVAGLKTKYGLTFREFLALDAGGPLTLNALLSGQIQVADVFSTDPAMRSENLVALEDTKHLFLAENITPIINELKARDDVRSVLAGVSAALTTEDLIEMNQRVADLDDMSDIAQDWLQENSLVP</sequence>
<dbReference type="GO" id="GO:0043190">
    <property type="term" value="C:ATP-binding cassette (ABC) transporter complex"/>
    <property type="evidence" value="ECO:0007669"/>
    <property type="project" value="InterPro"/>
</dbReference>
<dbReference type="PROSITE" id="PS51257">
    <property type="entry name" value="PROKAR_LIPOPROTEIN"/>
    <property type="match status" value="1"/>
</dbReference>
<comment type="caution">
    <text evidence="4">The sequence shown here is derived from an EMBL/GenBank/DDBJ whole genome shotgun (WGS) entry which is preliminary data.</text>
</comment>
<dbReference type="CDD" id="cd13606">
    <property type="entry name" value="PBP2_ProX_like"/>
    <property type="match status" value="1"/>
</dbReference>